<keyword evidence="1" id="KW-0472">Membrane</keyword>
<evidence type="ECO:0000313" key="2">
    <source>
        <dbReference type="EMBL" id="QTE31014.1"/>
    </source>
</evidence>
<evidence type="ECO:0000256" key="1">
    <source>
        <dbReference type="SAM" id="Phobius"/>
    </source>
</evidence>
<proteinExistence type="predicted"/>
<accession>A0A8A4ZGJ4</accession>
<dbReference type="KEGG" id="psic:J4E96_08865"/>
<feature type="transmembrane region" description="Helical" evidence="1">
    <location>
        <begin position="35"/>
        <end position="60"/>
    </location>
</feature>
<name>A0A8A4ZGJ4_9MICO</name>
<sequence length="146" mass="14628">MRATRIILGAVGVLVGSWGAVELIRQGVANLVAATVWLLGGVVVHDGVLAPVAIAIAALGVSVLPRWLLPSAAAAAVVLGTVTIMAVPVLGRFGARADNATLLDRDYGRGWLVVAGLVLVCVVVGAVIARRNDAASSSNVAHPGGA</sequence>
<dbReference type="RefSeq" id="WP_227425397.1">
    <property type="nucleotide sequence ID" value="NZ_CP071868.1"/>
</dbReference>
<feature type="transmembrane region" description="Helical" evidence="1">
    <location>
        <begin position="110"/>
        <end position="129"/>
    </location>
</feature>
<protein>
    <submittedName>
        <fullName evidence="2">Uncharacterized protein</fullName>
    </submittedName>
</protein>
<gene>
    <name evidence="2" type="ORF">J4E96_08865</name>
</gene>
<keyword evidence="1" id="KW-0812">Transmembrane</keyword>
<dbReference type="Proteomes" id="UP000663937">
    <property type="component" value="Chromosome"/>
</dbReference>
<feature type="transmembrane region" description="Helical" evidence="1">
    <location>
        <begin position="67"/>
        <end position="90"/>
    </location>
</feature>
<dbReference type="AlphaFoldDB" id="A0A8A4ZGJ4"/>
<keyword evidence="3" id="KW-1185">Reference proteome</keyword>
<keyword evidence="1" id="KW-1133">Transmembrane helix</keyword>
<evidence type="ECO:0000313" key="3">
    <source>
        <dbReference type="Proteomes" id="UP000663937"/>
    </source>
</evidence>
<dbReference type="EMBL" id="CP071868">
    <property type="protein sequence ID" value="QTE31014.1"/>
    <property type="molecule type" value="Genomic_DNA"/>
</dbReference>
<reference evidence="2" key="1">
    <citation type="submission" date="2021-03" db="EMBL/GenBank/DDBJ databases">
        <title>Pengzhenrongella sicca gen. nov., sp. nov., a new member of suborder Micrococcineae isolated from High-Arctic tundra soil.</title>
        <authorList>
            <person name="Peng F."/>
        </authorList>
    </citation>
    <scope>NUCLEOTIDE SEQUENCE</scope>
    <source>
        <strain evidence="2">LRZ-2</strain>
    </source>
</reference>
<organism evidence="2 3">
    <name type="scientific">Pengzhenrongella sicca</name>
    <dbReference type="NCBI Taxonomy" id="2819238"/>
    <lineage>
        <taxon>Bacteria</taxon>
        <taxon>Bacillati</taxon>
        <taxon>Actinomycetota</taxon>
        <taxon>Actinomycetes</taxon>
        <taxon>Micrococcales</taxon>
        <taxon>Pengzhenrongella</taxon>
    </lineage>
</organism>